<accession>F9S0L2</accession>
<dbReference type="Proteomes" id="UP000004605">
    <property type="component" value="Unassembled WGS sequence"/>
</dbReference>
<evidence type="ECO:0000313" key="1">
    <source>
        <dbReference type="EMBL" id="EGU43154.1"/>
    </source>
</evidence>
<reference evidence="1 2" key="1">
    <citation type="journal article" date="2012" name="Int. J. Syst. Evol. Microbiol.">
        <title>Vibrio caribbeanicus sp. nov., isolated from the marine sponge Scleritoderma cyanea.</title>
        <authorList>
            <person name="Hoffmann M."/>
            <person name="Monday S.R."/>
            <person name="Allard M.W."/>
            <person name="Strain E.A."/>
            <person name="Whittaker P."/>
            <person name="Naum M."/>
            <person name="McCarthy P.J."/>
            <person name="Lopez J.V."/>
            <person name="Fischer M."/>
            <person name="Brown E.W."/>
        </authorList>
    </citation>
    <scope>NUCLEOTIDE SEQUENCE [LARGE SCALE GENOMIC DNA]</scope>
    <source>
        <strain evidence="1 2">ATCC 700023</strain>
    </source>
</reference>
<sequence>MKLSKRLKHLDQMVSGEYQHIWDCCCDHGFLGMTLLARRAAGHVHFVDIVPELMREVEANLQRFCHDSSAQWHTHCIDVATLPLHQYQGRHLVIIAGVGGDLMVQFIQRIRAAYSQLSIDFLLCPVHHHYSVRQALIELDFSLHQEALVEDNQRIYEILFVSSEPDPERKLHAVGEVIWQATSEEQSQVAGKYLAKTLDHYRRMQQSKDVAHIVEAYQAIAI</sequence>
<dbReference type="InterPro" id="IPR029063">
    <property type="entry name" value="SAM-dependent_MTases_sf"/>
</dbReference>
<evidence type="ECO:0008006" key="3">
    <source>
        <dbReference type="Google" id="ProtNLM"/>
    </source>
</evidence>
<dbReference type="PANTHER" id="PTHR38451:SF1">
    <property type="entry name" value="TRNA (ADENINE(22)-N(1))-METHYLTRANSFERASE"/>
    <property type="match status" value="1"/>
</dbReference>
<dbReference type="FunFam" id="3.40.50.150:FF:000442">
    <property type="entry name" value="tRNA (Adenine22-N1)-methyltransferase TrmK"/>
    <property type="match status" value="1"/>
</dbReference>
<keyword evidence="2" id="KW-1185">Reference proteome</keyword>
<dbReference type="AlphaFoldDB" id="F9S0L2"/>
<dbReference type="OrthoDB" id="6862131at2"/>
<organism evidence="1 2">
    <name type="scientific">Vibrio ichthyoenteri ATCC 700023</name>
    <dbReference type="NCBI Taxonomy" id="870968"/>
    <lineage>
        <taxon>Bacteria</taxon>
        <taxon>Pseudomonadati</taxon>
        <taxon>Pseudomonadota</taxon>
        <taxon>Gammaproteobacteria</taxon>
        <taxon>Vibrionales</taxon>
        <taxon>Vibrionaceae</taxon>
        <taxon>Vibrio</taxon>
    </lineage>
</organism>
<dbReference type="RefSeq" id="WP_006711624.1">
    <property type="nucleotide sequence ID" value="NZ_AFWF01000089.1"/>
</dbReference>
<comment type="caution">
    <text evidence="1">The sequence shown here is derived from an EMBL/GenBank/DDBJ whole genome shotgun (WGS) entry which is preliminary data.</text>
</comment>
<gene>
    <name evidence="1" type="ORF">VII00023_18339</name>
</gene>
<dbReference type="PIRSF" id="PIRSF028234">
    <property type="entry name" value="UCP028234"/>
    <property type="match status" value="1"/>
</dbReference>
<protein>
    <recommendedName>
        <fullName evidence="3">SAM-dependent methyltransferase</fullName>
    </recommendedName>
</protein>
<dbReference type="PANTHER" id="PTHR38451">
    <property type="entry name" value="TRNA (ADENINE(22)-N(1))-METHYLTRANSFERASE"/>
    <property type="match status" value="1"/>
</dbReference>
<dbReference type="InterPro" id="IPR016876">
    <property type="entry name" value="UCP028234"/>
</dbReference>
<dbReference type="Gene3D" id="3.40.50.150">
    <property type="entry name" value="Vaccinia Virus protein VP39"/>
    <property type="match status" value="1"/>
</dbReference>
<dbReference type="SUPFAM" id="SSF53335">
    <property type="entry name" value="S-adenosyl-L-methionine-dependent methyltransferases"/>
    <property type="match status" value="1"/>
</dbReference>
<proteinExistence type="predicted"/>
<evidence type="ECO:0000313" key="2">
    <source>
        <dbReference type="Proteomes" id="UP000004605"/>
    </source>
</evidence>
<name>F9S0L2_9VIBR</name>
<dbReference type="Pfam" id="PF12847">
    <property type="entry name" value="Methyltransf_18"/>
    <property type="match status" value="1"/>
</dbReference>
<dbReference type="EMBL" id="AFWF01000089">
    <property type="protein sequence ID" value="EGU43154.1"/>
    <property type="molecule type" value="Genomic_DNA"/>
</dbReference>